<name>A0A381XSB8_9ZZZZ</name>
<dbReference type="Pfam" id="PF00583">
    <property type="entry name" value="Acetyltransf_1"/>
    <property type="match status" value="2"/>
</dbReference>
<dbReference type="Gene3D" id="3.40.630.30">
    <property type="match status" value="1"/>
</dbReference>
<evidence type="ECO:0000259" key="3">
    <source>
        <dbReference type="PROSITE" id="PS51186"/>
    </source>
</evidence>
<sequence length="321" mass="37915">MSDFKLREFHENDYDGIVSLRNSLYPDHPKTIESIQHYDNSHKGKIKQKRFVFEEEGVIIVCAGYRQFLESFHPHKFVIYIHVHKDHINKGYNIASYNILIAELRQFDPIKITCEVNEIHPHSVRFFKARGFTVSLKEQESILDLSTYNPQKYQHKIDRVLDQGFRIITLTELRKVDKKADYKCWEMEKEVAPDMPWIDPIIIPEYDHYREYMLAHPRFNPDTWFIAQDNTIIAGLNNLWKTPIKTVVSTGLTGVRRKYRKRGIATALKHTNITWAKNYDYQQIRTTNVDSNKAMLNINIGIGFKFNPAWLIMEKIIKGKK</sequence>
<dbReference type="SUPFAM" id="SSF55729">
    <property type="entry name" value="Acyl-CoA N-acyltransferases (Nat)"/>
    <property type="match status" value="2"/>
</dbReference>
<dbReference type="InterPro" id="IPR050832">
    <property type="entry name" value="Bact_Acetyltransf"/>
</dbReference>
<protein>
    <recommendedName>
        <fullName evidence="3">N-acetyltransferase domain-containing protein</fullName>
    </recommendedName>
</protein>
<dbReference type="PANTHER" id="PTHR43877:SF6">
    <property type="entry name" value="GCN5-RELATED N-ACETYLTRANSFERASE"/>
    <property type="match status" value="1"/>
</dbReference>
<dbReference type="AlphaFoldDB" id="A0A381XSB8"/>
<feature type="domain" description="N-acetyltransferase" evidence="3">
    <location>
        <begin position="4"/>
        <end position="150"/>
    </location>
</feature>
<feature type="domain" description="N-acetyltransferase" evidence="3">
    <location>
        <begin position="171"/>
        <end position="318"/>
    </location>
</feature>
<gene>
    <name evidence="4" type="ORF">METZ01_LOCUS119987</name>
</gene>
<evidence type="ECO:0000313" key="4">
    <source>
        <dbReference type="EMBL" id="SVA67133.1"/>
    </source>
</evidence>
<evidence type="ECO:0000256" key="1">
    <source>
        <dbReference type="ARBA" id="ARBA00022679"/>
    </source>
</evidence>
<evidence type="ECO:0000256" key="2">
    <source>
        <dbReference type="ARBA" id="ARBA00023315"/>
    </source>
</evidence>
<dbReference type="EMBL" id="UINC01016051">
    <property type="protein sequence ID" value="SVA67133.1"/>
    <property type="molecule type" value="Genomic_DNA"/>
</dbReference>
<keyword evidence="1" id="KW-0808">Transferase</keyword>
<keyword evidence="2" id="KW-0012">Acyltransferase</keyword>
<dbReference type="PANTHER" id="PTHR43877">
    <property type="entry name" value="AMINOALKYLPHOSPHONATE N-ACETYLTRANSFERASE-RELATED-RELATED"/>
    <property type="match status" value="1"/>
</dbReference>
<accession>A0A381XSB8</accession>
<dbReference type="InterPro" id="IPR016181">
    <property type="entry name" value="Acyl_CoA_acyltransferase"/>
</dbReference>
<proteinExistence type="predicted"/>
<organism evidence="4">
    <name type="scientific">marine metagenome</name>
    <dbReference type="NCBI Taxonomy" id="408172"/>
    <lineage>
        <taxon>unclassified sequences</taxon>
        <taxon>metagenomes</taxon>
        <taxon>ecological metagenomes</taxon>
    </lineage>
</organism>
<dbReference type="PROSITE" id="PS51186">
    <property type="entry name" value="GNAT"/>
    <property type="match status" value="2"/>
</dbReference>
<reference evidence="4" key="1">
    <citation type="submission" date="2018-05" db="EMBL/GenBank/DDBJ databases">
        <authorList>
            <person name="Lanie J.A."/>
            <person name="Ng W.-L."/>
            <person name="Kazmierczak K.M."/>
            <person name="Andrzejewski T.M."/>
            <person name="Davidsen T.M."/>
            <person name="Wayne K.J."/>
            <person name="Tettelin H."/>
            <person name="Glass J.I."/>
            <person name="Rusch D."/>
            <person name="Podicherti R."/>
            <person name="Tsui H.-C.T."/>
            <person name="Winkler M.E."/>
        </authorList>
    </citation>
    <scope>NUCLEOTIDE SEQUENCE</scope>
</reference>
<dbReference type="InterPro" id="IPR000182">
    <property type="entry name" value="GNAT_dom"/>
</dbReference>
<dbReference type="GO" id="GO:0016747">
    <property type="term" value="F:acyltransferase activity, transferring groups other than amino-acyl groups"/>
    <property type="evidence" value="ECO:0007669"/>
    <property type="project" value="InterPro"/>
</dbReference>